<evidence type="ECO:0000313" key="3">
    <source>
        <dbReference type="Proteomes" id="UP000077384"/>
    </source>
</evidence>
<dbReference type="Pfam" id="PF04250">
    <property type="entry name" value="DUF429"/>
    <property type="match status" value="1"/>
</dbReference>
<reference evidence="1 3" key="1">
    <citation type="journal article" date="2015" name="Biotechnol. Bioeng.">
        <title>Genome sequence and phenotypic characterization of Caulobacter segnis.</title>
        <authorList>
            <person name="Patel S."/>
            <person name="Fletcher B."/>
            <person name="Scott D.C."/>
            <person name="Ely B."/>
        </authorList>
    </citation>
    <scope>NUCLEOTIDE SEQUENCE [LARGE SCALE GENOMIC DNA]</scope>
    <source>
        <strain evidence="1 3">PS02</strain>
    </source>
</reference>
<dbReference type="EMBL" id="LROR01000054">
    <property type="protein sequence ID" value="OBR93275.1"/>
    <property type="molecule type" value="Genomic_DNA"/>
</dbReference>
<comment type="caution">
    <text evidence="1">The sequence shown here is derived from an EMBL/GenBank/DDBJ whole genome shotgun (WGS) entry which is preliminary data.</text>
</comment>
<evidence type="ECO:0000313" key="1">
    <source>
        <dbReference type="EMBL" id="OAA94531.1"/>
    </source>
</evidence>
<gene>
    <name evidence="2" type="ORF">CLCOS_27470</name>
    <name evidence="1" type="ORF">WX73_03077</name>
</gene>
<name>A0A166U3Q8_9CLOT</name>
<dbReference type="Proteomes" id="UP000093694">
    <property type="component" value="Unassembled WGS sequence"/>
</dbReference>
<evidence type="ECO:0000313" key="4">
    <source>
        <dbReference type="Proteomes" id="UP000093694"/>
    </source>
</evidence>
<reference evidence="2 4" key="2">
    <citation type="journal article" date="2016" name="Front. Microbiol.">
        <title>Industrial Acetogenic Biocatalysts: A Comparative Metabolic and Genomic Analysis.</title>
        <authorList>
            <person name="Bengelsdorf F."/>
            <person name="Poehlein A."/>
            <person name="Sonja S."/>
            <person name="Erz C."/>
            <person name="Hummel T."/>
            <person name="Hoffmeister S."/>
            <person name="Daniel R."/>
            <person name="Durre P."/>
        </authorList>
    </citation>
    <scope>NUCLEOTIDE SEQUENCE [LARGE SCALE GENOMIC DNA]</scope>
    <source>
        <strain evidence="2 4">PTA-10522</strain>
    </source>
</reference>
<dbReference type="AlphaFoldDB" id="A0A166U3Q8"/>
<dbReference type="InterPro" id="IPR007362">
    <property type="entry name" value="DUF429"/>
</dbReference>
<keyword evidence="4" id="KW-1185">Reference proteome</keyword>
<dbReference type="EMBL" id="LITQ01000003">
    <property type="protein sequence ID" value="OAA94531.1"/>
    <property type="molecule type" value="Genomic_DNA"/>
</dbReference>
<dbReference type="PATRIC" id="fig|1705578.3.peg.2736"/>
<dbReference type="RefSeq" id="WP_063600291.1">
    <property type="nucleotide sequence ID" value="NZ_LITQ01000003.1"/>
</dbReference>
<evidence type="ECO:0008006" key="5">
    <source>
        <dbReference type="Google" id="ProtNLM"/>
    </source>
</evidence>
<sequence length="356" mass="40736">MKFCGIDVHLRTLSIAEIDENFNVNLLKNMNLNELKEYIMSTPITLIGVDAPYNLNQGLMNDEVYRNKLGRKINGHYNKKVSEYELSRRGINPFSTPSSMEIVRSKNYLSWMEIGFKAYNILKEKGLELLNESNLNEKKDRGMVEVFPHACFTVLSGKLLSNKNTEKGINERINVVEGQGFTGIRDYLQNINKKYKDDFLDALIAAYTVYKIYNGSGTFVGDIVEGQIALPVDKIKDSYKRAADPESNINKKEDSIIIQFNKIYEYKVKHCDSVLWLKHFKPINGAPDVLELLKTKQNEDINVTIADENNEIVNVTLVSMKNRSDGLKVSNEYKKILKDFWGSSGDGREYIIKIVF</sequence>
<accession>A0A166U3Q8</accession>
<organism evidence="1 3">
    <name type="scientific">Clostridium coskatii</name>
    <dbReference type="NCBI Taxonomy" id="1705578"/>
    <lineage>
        <taxon>Bacteria</taxon>
        <taxon>Bacillati</taxon>
        <taxon>Bacillota</taxon>
        <taxon>Clostridia</taxon>
        <taxon>Eubacteriales</taxon>
        <taxon>Clostridiaceae</taxon>
        <taxon>Clostridium</taxon>
    </lineage>
</organism>
<protein>
    <recommendedName>
        <fullName evidence="5">DUF429 domain-containing protein</fullName>
    </recommendedName>
</protein>
<dbReference type="Proteomes" id="UP000077384">
    <property type="component" value="Unassembled WGS sequence"/>
</dbReference>
<evidence type="ECO:0000313" key="2">
    <source>
        <dbReference type="EMBL" id="OBR93275.1"/>
    </source>
</evidence>
<proteinExistence type="predicted"/>